<dbReference type="RefSeq" id="XP_016255967.1">
    <property type="nucleotide sequence ID" value="XM_016413655.1"/>
</dbReference>
<dbReference type="HOGENOM" id="CLU_000288_125_8_1"/>
<protein>
    <recommendedName>
        <fullName evidence="4">NB-ARC domain-containing protein</fullName>
    </recommendedName>
</protein>
<dbReference type="EMBL" id="KN847447">
    <property type="protein sequence ID" value="KIW35751.1"/>
    <property type="molecule type" value="Genomic_DNA"/>
</dbReference>
<dbReference type="VEuPathDB" id="FungiDB:PV06_11909"/>
<evidence type="ECO:0000313" key="3">
    <source>
        <dbReference type="Proteomes" id="UP000053342"/>
    </source>
</evidence>
<dbReference type="Gene3D" id="3.40.50.300">
    <property type="entry name" value="P-loop containing nucleotide triphosphate hydrolases"/>
    <property type="match status" value="1"/>
</dbReference>
<evidence type="ECO:0000256" key="1">
    <source>
        <dbReference type="SAM" id="MobiDB-lite"/>
    </source>
</evidence>
<dbReference type="GeneID" id="27363983"/>
<reference evidence="2 3" key="1">
    <citation type="submission" date="2015-01" db="EMBL/GenBank/DDBJ databases">
        <title>The Genome Sequence of Exophiala oligosperma CBS72588.</title>
        <authorList>
            <consortium name="The Broad Institute Genomics Platform"/>
            <person name="Cuomo C."/>
            <person name="de Hoog S."/>
            <person name="Gorbushina A."/>
            <person name="Stielow B."/>
            <person name="Teixiera M."/>
            <person name="Abouelleil A."/>
            <person name="Chapman S.B."/>
            <person name="Priest M."/>
            <person name="Young S.K."/>
            <person name="Wortman J."/>
            <person name="Nusbaum C."/>
            <person name="Birren B."/>
        </authorList>
    </citation>
    <scope>NUCLEOTIDE SEQUENCE [LARGE SCALE GENOMIC DNA]</scope>
    <source>
        <strain evidence="2 3">CBS 72588</strain>
    </source>
</reference>
<organism evidence="2 3">
    <name type="scientific">Exophiala oligosperma</name>
    <dbReference type="NCBI Taxonomy" id="215243"/>
    <lineage>
        <taxon>Eukaryota</taxon>
        <taxon>Fungi</taxon>
        <taxon>Dikarya</taxon>
        <taxon>Ascomycota</taxon>
        <taxon>Pezizomycotina</taxon>
        <taxon>Eurotiomycetes</taxon>
        <taxon>Chaetothyriomycetidae</taxon>
        <taxon>Chaetothyriales</taxon>
        <taxon>Herpotrichiellaceae</taxon>
        <taxon>Exophiala</taxon>
    </lineage>
</organism>
<dbReference type="SUPFAM" id="SSF52540">
    <property type="entry name" value="P-loop containing nucleoside triphosphate hydrolases"/>
    <property type="match status" value="1"/>
</dbReference>
<gene>
    <name evidence="2" type="ORF">PV06_11909</name>
</gene>
<keyword evidence="3" id="KW-1185">Reference proteome</keyword>
<dbReference type="PANTHER" id="PTHR46082">
    <property type="entry name" value="ATP/GTP-BINDING PROTEIN-RELATED"/>
    <property type="match status" value="1"/>
</dbReference>
<dbReference type="OrthoDB" id="4120698at2759"/>
<dbReference type="AlphaFoldDB" id="A0A0D2A5W2"/>
<dbReference type="InterPro" id="IPR011990">
    <property type="entry name" value="TPR-like_helical_dom_sf"/>
</dbReference>
<name>A0A0D2A5W2_9EURO</name>
<feature type="region of interest" description="Disordered" evidence="1">
    <location>
        <begin position="353"/>
        <end position="392"/>
    </location>
</feature>
<proteinExistence type="predicted"/>
<dbReference type="Gene3D" id="1.25.40.10">
    <property type="entry name" value="Tetratricopeptide repeat domain"/>
    <property type="match status" value="1"/>
</dbReference>
<dbReference type="STRING" id="215243.A0A0D2A5W2"/>
<accession>A0A0D2A5W2</accession>
<dbReference type="InterPro" id="IPR027417">
    <property type="entry name" value="P-loop_NTPase"/>
</dbReference>
<evidence type="ECO:0008006" key="4">
    <source>
        <dbReference type="Google" id="ProtNLM"/>
    </source>
</evidence>
<dbReference type="Proteomes" id="UP000053342">
    <property type="component" value="Unassembled WGS sequence"/>
</dbReference>
<evidence type="ECO:0000313" key="2">
    <source>
        <dbReference type="EMBL" id="KIW35751.1"/>
    </source>
</evidence>
<dbReference type="PANTHER" id="PTHR46082:SF6">
    <property type="entry name" value="AAA+ ATPASE DOMAIN-CONTAINING PROTEIN-RELATED"/>
    <property type="match status" value="1"/>
</dbReference>
<sequence length="576" mass="64818">MAAPISFSGANSGLQAGNIHGPVQAEFHQYLPPERAETPPAPSILIPFGRDDDFVERGTILDQLHDRCAVPGSRTALVGLGGVGKSQLAIEYAYRTRERSSDTWVFWVHASNVARFEQSYRDIANCVKIPGRHNPKINIFQLVHDWLWDKGKGSWMLILDNVDDARFLVENRGWVQEQQTNHTRPLPLYLPQCQHGRTLITTRSRDAALKLVELGNILTIDPMSEANAPTLLERKVRTHSSLDGAAELAAALEFMPLAIVQAAAYISERAPRCSVRQYLEQFQKSDRKRASLLDCEGGQLRRDVEAKNSIIITWQISFDRIREIRRTAADLLALMSFFDRQGIPELLLHRRQEVTSAPARDPDRAGSPHQNVTDDDDSNTDDERNTDSNDDLEDDISVLRSYSFITATGVGMGLEMHRLVQLAMQKWLEVHGQQEQWKKQFICNLNAGFPHGGYGTWDTCQHLFPHVKFTATKKPPAKDSLTEWTSLLNRAVLYCLCTGNSVDAEKMSAQSLKLRKQVLGADHPDTLTSMANLASTYWNQGRWKEAEELFVQVREIMTRHGQSGLDLPESRAMEGG</sequence>
<dbReference type="Pfam" id="PF13424">
    <property type="entry name" value="TPR_12"/>
    <property type="match status" value="1"/>
</dbReference>
<dbReference type="InterPro" id="IPR053137">
    <property type="entry name" value="NLR-like"/>
</dbReference>
<dbReference type="SUPFAM" id="SSF48452">
    <property type="entry name" value="TPR-like"/>
    <property type="match status" value="1"/>
</dbReference>